<dbReference type="PROSITE" id="PS51186">
    <property type="entry name" value="GNAT"/>
    <property type="match status" value="1"/>
</dbReference>
<dbReference type="PANTHER" id="PTHR43072">
    <property type="entry name" value="N-ACETYLTRANSFERASE"/>
    <property type="match status" value="1"/>
</dbReference>
<evidence type="ECO:0000313" key="5">
    <source>
        <dbReference type="EMBL" id="KAB3519248.1"/>
    </source>
</evidence>
<dbReference type="Gene3D" id="3.40.630.30">
    <property type="match status" value="1"/>
</dbReference>
<dbReference type="Proteomes" id="UP000436181">
    <property type="component" value="Unassembled WGS sequence"/>
</dbReference>
<evidence type="ECO:0000256" key="3">
    <source>
        <dbReference type="SAM" id="MobiDB-lite"/>
    </source>
</evidence>
<dbReference type="CDD" id="cd04301">
    <property type="entry name" value="NAT_SF"/>
    <property type="match status" value="1"/>
</dbReference>
<proteinExistence type="predicted"/>
<evidence type="ECO:0000256" key="1">
    <source>
        <dbReference type="ARBA" id="ARBA00022679"/>
    </source>
</evidence>
<feature type="domain" description="N-acetyltransferase" evidence="4">
    <location>
        <begin position="1"/>
        <end position="170"/>
    </location>
</feature>
<keyword evidence="1" id="KW-0808">Transferase</keyword>
<keyword evidence="2" id="KW-0012">Acyltransferase</keyword>
<organism evidence="5 6">
    <name type="scientific">Corynebacterium zhongnanshanii</name>
    <dbReference type="NCBI Taxonomy" id="2768834"/>
    <lineage>
        <taxon>Bacteria</taxon>
        <taxon>Bacillati</taxon>
        <taxon>Actinomycetota</taxon>
        <taxon>Actinomycetes</taxon>
        <taxon>Mycobacteriales</taxon>
        <taxon>Corynebacteriaceae</taxon>
        <taxon>Corynebacterium</taxon>
    </lineage>
</organism>
<protein>
    <submittedName>
        <fullName evidence="5">N-acetyltransferase</fullName>
    </submittedName>
</protein>
<dbReference type="RefSeq" id="WP_151844882.1">
    <property type="nucleotide sequence ID" value="NZ_WBZJ01000004.1"/>
</dbReference>
<dbReference type="InterPro" id="IPR000182">
    <property type="entry name" value="GNAT_dom"/>
</dbReference>
<dbReference type="SUPFAM" id="SSF55729">
    <property type="entry name" value="Acyl-CoA N-acyltransferases (Nat)"/>
    <property type="match status" value="1"/>
</dbReference>
<feature type="compositionally biased region" description="Basic and acidic residues" evidence="3">
    <location>
        <begin position="179"/>
        <end position="194"/>
    </location>
</feature>
<evidence type="ECO:0000313" key="6">
    <source>
        <dbReference type="Proteomes" id="UP000436181"/>
    </source>
</evidence>
<dbReference type="EMBL" id="WBZJ01000004">
    <property type="protein sequence ID" value="KAB3519248.1"/>
    <property type="molecule type" value="Genomic_DNA"/>
</dbReference>
<reference evidence="5 6" key="1">
    <citation type="submission" date="2019-10" db="EMBL/GenBank/DDBJ databases">
        <title>Corynebacterium sp novel species isolated from the respiratory tract of Marmot.</title>
        <authorList>
            <person name="Zhang G."/>
        </authorList>
    </citation>
    <scope>NUCLEOTIDE SEQUENCE [LARGE SCALE GENOMIC DNA]</scope>
    <source>
        <strain evidence="5 6">336</strain>
    </source>
</reference>
<comment type="caution">
    <text evidence="5">The sequence shown here is derived from an EMBL/GenBank/DDBJ whole genome shotgun (WGS) entry which is preliminary data.</text>
</comment>
<dbReference type="Pfam" id="PF00583">
    <property type="entry name" value="Acetyltransf_1"/>
    <property type="match status" value="1"/>
</dbReference>
<sequence>MIIRNATLEDIPYITDIYNEAVENGTAIWDEVVVGVDNRTEWWRKRTGEGFPMFVVEDDDANSPTHGEVVGYATYGRFRPYQGYRYSVEHSIYIRSDQRGKGIAVPLMEKLIDRAREGGQHVMVAAIEASNKPSIGLHEKLGFEHVGHMKEVGIKFGEWLDLVLMQLKLNDDPAPGAKQSDERHAVPQRDEAAE</sequence>
<dbReference type="InterPro" id="IPR016181">
    <property type="entry name" value="Acyl_CoA_acyltransferase"/>
</dbReference>
<accession>A0ABQ6VCN5</accession>
<name>A0ABQ6VCN5_9CORY</name>
<keyword evidence="6" id="KW-1185">Reference proteome</keyword>
<gene>
    <name evidence="5" type="ORF">F8377_09690</name>
</gene>
<evidence type="ECO:0000256" key="2">
    <source>
        <dbReference type="ARBA" id="ARBA00023315"/>
    </source>
</evidence>
<dbReference type="PANTHER" id="PTHR43072:SF23">
    <property type="entry name" value="UPF0039 PROTEIN C11D3.02C"/>
    <property type="match status" value="1"/>
</dbReference>
<feature type="region of interest" description="Disordered" evidence="3">
    <location>
        <begin position="171"/>
        <end position="194"/>
    </location>
</feature>
<evidence type="ECO:0000259" key="4">
    <source>
        <dbReference type="PROSITE" id="PS51186"/>
    </source>
</evidence>